<keyword evidence="1" id="KW-0472">Membrane</keyword>
<dbReference type="GO" id="GO:0009279">
    <property type="term" value="C:cell outer membrane"/>
    <property type="evidence" value="ECO:0007669"/>
    <property type="project" value="UniProtKB-SubCell"/>
</dbReference>
<evidence type="ECO:0000313" key="4">
    <source>
        <dbReference type="Proteomes" id="UP000269412"/>
    </source>
</evidence>
<keyword evidence="1" id="KW-0813">Transport</keyword>
<comment type="caution">
    <text evidence="3">The sequence shown here is derived from an EMBL/GenBank/DDBJ whole genome shotgun (WGS) entry which is preliminary data.</text>
</comment>
<feature type="domain" description="TonB-dependent receptor plug" evidence="2">
    <location>
        <begin position="639"/>
        <end position="723"/>
    </location>
</feature>
<dbReference type="Pfam" id="PF07715">
    <property type="entry name" value="Plug"/>
    <property type="match status" value="1"/>
</dbReference>
<proteinExistence type="inferred from homology"/>
<dbReference type="InterPro" id="IPR039426">
    <property type="entry name" value="TonB-dep_rcpt-like"/>
</dbReference>
<keyword evidence="1" id="KW-1134">Transmembrane beta strand</keyword>
<dbReference type="Proteomes" id="UP000269412">
    <property type="component" value="Unassembled WGS sequence"/>
</dbReference>
<name>A0A495ECW9_9FLAO</name>
<evidence type="ECO:0000256" key="1">
    <source>
        <dbReference type="PROSITE-ProRule" id="PRU01360"/>
    </source>
</evidence>
<gene>
    <name evidence="3" type="ORF">CLV91_0807</name>
</gene>
<reference evidence="3 4" key="1">
    <citation type="submission" date="2018-10" db="EMBL/GenBank/DDBJ databases">
        <title>Genomic Encyclopedia of Archaeal and Bacterial Type Strains, Phase II (KMG-II): from individual species to whole genera.</title>
        <authorList>
            <person name="Goeker M."/>
        </authorList>
    </citation>
    <scope>NUCLEOTIDE SEQUENCE [LARGE SCALE GENOMIC DNA]</scope>
    <source>
        <strain evidence="3 4">DSM 25230</strain>
    </source>
</reference>
<dbReference type="OrthoDB" id="679547at2"/>
<dbReference type="Gene3D" id="2.60.40.1930">
    <property type="match status" value="1"/>
</dbReference>
<accession>A0A495ECW9</accession>
<protein>
    <submittedName>
        <fullName evidence="3">TonB-dependent receptor-like protein</fullName>
    </submittedName>
</protein>
<evidence type="ECO:0000313" key="3">
    <source>
        <dbReference type="EMBL" id="RKR14728.1"/>
    </source>
</evidence>
<dbReference type="PROSITE" id="PS52016">
    <property type="entry name" value="TONB_DEPENDENT_REC_3"/>
    <property type="match status" value="1"/>
</dbReference>
<keyword evidence="1" id="KW-0812">Transmembrane</keyword>
<dbReference type="EMBL" id="RBIQ01000007">
    <property type="protein sequence ID" value="RKR14728.1"/>
    <property type="molecule type" value="Genomic_DNA"/>
</dbReference>
<sequence length="833" mass="94482">MKRTSIYISSLVIIFLFSAFQKSSIENSAFEHIFSKLATYIFNGGPEKVYLQTDKDFYTNGETIWFKAYLLDGITHYKSSKSKVIYVELVDKKDSIITHKKIYVDDFAAGDIKINNKIKQGTYLLRSYTKYMLNKKEPVFFQKEIPIWTQNIFSNELSKNIPTQKENILIEQKTIEPNFQFFPEGGDLVYGIKSVIGIKVTDSIGSGIALQGKIVDQDNNMVVPFRSYSFGLGSTSFTPEATKKYYASTIVNNIEKRFPLPNPISKGYVLTIENKGDYINIQAKTNIPNGLNGTLLLGHLRGITFLKHIEKSNQKKSFSIKLMSKDIEDGVAQFTLFTSNGEPVCERLVFIDHPDNDTKLSINTTKKEYNTRDKVAIEMELTDAKGNFLDGDFSMSVVTSNNLKKESKTIKSWLLLNSDIGGTISNANYFFKDNTNATKYLLDALMLTHGWRRFVWKNLLNDSIIKKQPFIPEKGIMINGQTTAFKNRHQPKKTDVTISILEKGIYQEKKTTNLQGKFSFGPFIFQDSVKGVIQVSTLDKEKEKEISIYIKNNLPKITTNYPWKKPEQYPISYAQEYLKETYRKKVNDFKYDPQVTMLEEVTIEAKKKTKKEIINEKINSLTIYGSPDNRLFVDSIPGTESASIFDLLRRVSGVRILGSFPNQTIQIRGASSLSLTTDPLFLIDGNEVPGNAIQGMLANEVMFIDVLKGAATAMYGSRGSNGVIALYTSTNGALGFNTNVERYPGVTNFEIKGFSKIREFYVPNYNSPKPEHKKQDYRTTLHWEPNIKLKGKDNSVVNFYTGDNLGEYLIKVEGITTDGRVVNSTYNFNVINN</sequence>
<dbReference type="RefSeq" id="WP_121064203.1">
    <property type="nucleotide sequence ID" value="NZ_RBIQ01000007.1"/>
</dbReference>
<comment type="subcellular location">
    <subcellularLocation>
        <location evidence="1">Cell outer membrane</location>
        <topology evidence="1">Multi-pass membrane protein</topology>
    </subcellularLocation>
</comment>
<keyword evidence="3" id="KW-0675">Receptor</keyword>
<dbReference type="AlphaFoldDB" id="A0A495ECW9"/>
<dbReference type="SUPFAM" id="SSF56935">
    <property type="entry name" value="Porins"/>
    <property type="match status" value="1"/>
</dbReference>
<evidence type="ECO:0000259" key="2">
    <source>
        <dbReference type="Pfam" id="PF07715"/>
    </source>
</evidence>
<dbReference type="InterPro" id="IPR012910">
    <property type="entry name" value="Plug_dom"/>
</dbReference>
<dbReference type="Gene3D" id="2.170.130.10">
    <property type="entry name" value="TonB-dependent receptor, plug domain"/>
    <property type="match status" value="1"/>
</dbReference>
<dbReference type="InterPro" id="IPR037066">
    <property type="entry name" value="Plug_dom_sf"/>
</dbReference>
<comment type="similarity">
    <text evidence="1">Belongs to the TonB-dependent receptor family.</text>
</comment>
<keyword evidence="1" id="KW-0998">Cell outer membrane</keyword>
<organism evidence="3 4">
    <name type="scientific">Maribacter vaceletii</name>
    <dbReference type="NCBI Taxonomy" id="1206816"/>
    <lineage>
        <taxon>Bacteria</taxon>
        <taxon>Pseudomonadati</taxon>
        <taxon>Bacteroidota</taxon>
        <taxon>Flavobacteriia</taxon>
        <taxon>Flavobacteriales</taxon>
        <taxon>Flavobacteriaceae</taxon>
        <taxon>Maribacter</taxon>
    </lineage>
</organism>
<keyword evidence="4" id="KW-1185">Reference proteome</keyword>